<proteinExistence type="predicted"/>
<dbReference type="Pfam" id="PF07282">
    <property type="entry name" value="Cas12f1-like_TNB"/>
    <property type="match status" value="1"/>
</dbReference>
<dbReference type="RefSeq" id="WP_379812005.1">
    <property type="nucleotide sequence ID" value="NZ_JBHUDB010000003.1"/>
</dbReference>
<sequence>MTHIRDRTGASWGHKWAFRTLYEQVEYKAEAVGISVKQVGSAYTSTRCAECGFTAEKNRPTRTDFRCVKCESEANADYNAAKNIGMRYVRRGQQSSRRTGDSQLALKSGTVTLSGGFTAYPEGFEAEFMDKPLPPRANPSG</sequence>
<dbReference type="InterPro" id="IPR010095">
    <property type="entry name" value="Cas12f1-like_TNB"/>
</dbReference>
<accession>A0ABD6C020</accession>
<comment type="caution">
    <text evidence="3">The sequence shown here is derived from an EMBL/GenBank/DDBJ whole genome shotgun (WGS) entry which is preliminary data.</text>
</comment>
<dbReference type="EMBL" id="JBHUDB010000003">
    <property type="protein sequence ID" value="MFD1570490.1"/>
    <property type="molecule type" value="Genomic_DNA"/>
</dbReference>
<keyword evidence="4" id="KW-1185">Reference proteome</keyword>
<protein>
    <submittedName>
        <fullName evidence="3">Zinc ribbon domain-containing protein</fullName>
    </submittedName>
</protein>
<keyword evidence="1" id="KW-0238">DNA-binding</keyword>
<organism evidence="3 4">
    <name type="scientific">Halorubrum laminariae</name>
    <dbReference type="NCBI Taxonomy" id="1433523"/>
    <lineage>
        <taxon>Archaea</taxon>
        <taxon>Methanobacteriati</taxon>
        <taxon>Methanobacteriota</taxon>
        <taxon>Stenosarchaea group</taxon>
        <taxon>Halobacteria</taxon>
        <taxon>Halobacteriales</taxon>
        <taxon>Haloferacaceae</taxon>
        <taxon>Halorubrum</taxon>
    </lineage>
</organism>
<evidence type="ECO:0000313" key="4">
    <source>
        <dbReference type="Proteomes" id="UP001597185"/>
    </source>
</evidence>
<name>A0ABD6C020_9EURY</name>
<evidence type="ECO:0000256" key="1">
    <source>
        <dbReference type="ARBA" id="ARBA00023125"/>
    </source>
</evidence>
<gene>
    <name evidence="3" type="ORF">ACFR9T_07780</name>
</gene>
<reference evidence="3 4" key="1">
    <citation type="journal article" date="2019" name="Int. J. Syst. Evol. Microbiol.">
        <title>The Global Catalogue of Microorganisms (GCM) 10K type strain sequencing project: providing services to taxonomists for standard genome sequencing and annotation.</title>
        <authorList>
            <consortium name="The Broad Institute Genomics Platform"/>
            <consortium name="The Broad Institute Genome Sequencing Center for Infectious Disease"/>
            <person name="Wu L."/>
            <person name="Ma J."/>
        </authorList>
    </citation>
    <scope>NUCLEOTIDE SEQUENCE [LARGE SCALE GENOMIC DNA]</scope>
    <source>
        <strain evidence="3 4">CGMCC 1.12689</strain>
    </source>
</reference>
<evidence type="ECO:0000313" key="3">
    <source>
        <dbReference type="EMBL" id="MFD1570490.1"/>
    </source>
</evidence>
<feature type="domain" description="Cas12f1-like TNB" evidence="2">
    <location>
        <begin position="18"/>
        <end position="84"/>
    </location>
</feature>
<evidence type="ECO:0000259" key="2">
    <source>
        <dbReference type="Pfam" id="PF07282"/>
    </source>
</evidence>
<dbReference type="AlphaFoldDB" id="A0ABD6C020"/>
<dbReference type="Proteomes" id="UP001597185">
    <property type="component" value="Unassembled WGS sequence"/>
</dbReference>
<dbReference type="GO" id="GO:0003677">
    <property type="term" value="F:DNA binding"/>
    <property type="evidence" value="ECO:0007669"/>
    <property type="project" value="UniProtKB-KW"/>
</dbReference>